<dbReference type="Proteomes" id="UP000681720">
    <property type="component" value="Unassembled WGS sequence"/>
</dbReference>
<dbReference type="EMBL" id="CAJOBI010341379">
    <property type="protein sequence ID" value="CAF5213357.1"/>
    <property type="molecule type" value="Genomic_DNA"/>
</dbReference>
<evidence type="ECO:0000313" key="3">
    <source>
        <dbReference type="EMBL" id="CAF5225292.1"/>
    </source>
</evidence>
<evidence type="ECO:0000313" key="4">
    <source>
        <dbReference type="Proteomes" id="UP000681720"/>
    </source>
</evidence>
<feature type="domain" description="Par3/HAL N-terminal" evidence="1">
    <location>
        <begin position="1"/>
        <end position="37"/>
    </location>
</feature>
<protein>
    <recommendedName>
        <fullName evidence="1">Par3/HAL N-terminal domain-containing protein</fullName>
    </recommendedName>
</protein>
<accession>A0A8S3K6T8</accession>
<comment type="caution">
    <text evidence="3">The sequence shown here is derived from an EMBL/GenBank/DDBJ whole genome shotgun (WGS) entry which is preliminary data.</text>
</comment>
<dbReference type="Gene3D" id="3.10.20.90">
    <property type="entry name" value="Phosphatidylinositol 3-kinase Catalytic Subunit, Chain A, domain 1"/>
    <property type="match status" value="1"/>
</dbReference>
<dbReference type="AlphaFoldDB" id="A0A8S3K6T8"/>
<evidence type="ECO:0000313" key="2">
    <source>
        <dbReference type="EMBL" id="CAF5213357.1"/>
    </source>
</evidence>
<name>A0A8S3K6T8_9BILA</name>
<reference evidence="3" key="1">
    <citation type="submission" date="2021-02" db="EMBL/GenBank/DDBJ databases">
        <authorList>
            <person name="Nowell W R."/>
        </authorList>
    </citation>
    <scope>NUCLEOTIDE SEQUENCE</scope>
</reference>
<dbReference type="EMBL" id="CAJOBJ010375441">
    <property type="protein sequence ID" value="CAF5225292.1"/>
    <property type="molecule type" value="Genomic_DNA"/>
</dbReference>
<sequence>MKVIINFGEKKVVVPCGLDGDISVRELINIATAKYRKL</sequence>
<proteinExistence type="predicted"/>
<organism evidence="3 4">
    <name type="scientific">Rotaria magnacalcarata</name>
    <dbReference type="NCBI Taxonomy" id="392030"/>
    <lineage>
        <taxon>Eukaryota</taxon>
        <taxon>Metazoa</taxon>
        <taxon>Spiralia</taxon>
        <taxon>Gnathifera</taxon>
        <taxon>Rotifera</taxon>
        <taxon>Eurotatoria</taxon>
        <taxon>Bdelloidea</taxon>
        <taxon>Philodinida</taxon>
        <taxon>Philodinidae</taxon>
        <taxon>Rotaria</taxon>
    </lineage>
</organism>
<dbReference type="InterPro" id="IPR021922">
    <property type="entry name" value="Par3/HAL_N"/>
</dbReference>
<dbReference type="Proteomes" id="UP000676336">
    <property type="component" value="Unassembled WGS sequence"/>
</dbReference>
<evidence type="ECO:0000259" key="1">
    <source>
        <dbReference type="Pfam" id="PF12053"/>
    </source>
</evidence>
<feature type="non-terminal residue" evidence="3">
    <location>
        <position position="38"/>
    </location>
</feature>
<dbReference type="Pfam" id="PF12053">
    <property type="entry name" value="Par3_HAL_N_term"/>
    <property type="match status" value="1"/>
</dbReference>
<gene>
    <name evidence="3" type="ORF">GIL414_LOCUS86534</name>
    <name evidence="2" type="ORF">SMN809_LOCUS79007</name>
</gene>